<dbReference type="AlphaFoldDB" id="A0AAW9K6N8"/>
<dbReference type="Pfam" id="PF09393">
    <property type="entry name" value="DUF2001"/>
    <property type="match status" value="1"/>
</dbReference>
<gene>
    <name evidence="1" type="ORF">RAK27_16655</name>
</gene>
<accession>A0AAW9K6N8</accession>
<evidence type="ECO:0000313" key="2">
    <source>
        <dbReference type="Proteomes" id="UP001290462"/>
    </source>
</evidence>
<protein>
    <submittedName>
        <fullName evidence="1">Phage tail tube protein</fullName>
    </submittedName>
</protein>
<dbReference type="EMBL" id="JAVBVO010000005">
    <property type="protein sequence ID" value="MDZ5760270.1"/>
    <property type="molecule type" value="Genomic_DNA"/>
</dbReference>
<comment type="caution">
    <text evidence="1">The sequence shown here is derived from an EMBL/GenBank/DDBJ whole genome shotgun (WGS) entry which is preliminary data.</text>
</comment>
<dbReference type="RefSeq" id="WP_010054752.1">
    <property type="nucleotide sequence ID" value="NZ_CAJGUR010000010.1"/>
</dbReference>
<evidence type="ECO:0000313" key="1">
    <source>
        <dbReference type="EMBL" id="MDZ5760270.1"/>
    </source>
</evidence>
<dbReference type="Gene3D" id="2.30.110.40">
    <property type="entry name" value="Phage tail tube protein"/>
    <property type="match status" value="1"/>
</dbReference>
<reference evidence="1" key="1">
    <citation type="submission" date="2023-08" db="EMBL/GenBank/DDBJ databases">
        <title>Genomic characterization of piscicolin 126 produced by Carnobacterium maltaromaticum CM22 strain isolated from salmon (Salmo salar).</title>
        <authorList>
            <person name="Gonzalez-Gragera E."/>
            <person name="Garcia-Lopez J.D."/>
            <person name="Teso-Perez C."/>
            <person name="Gimenez-Hernandez I."/>
            <person name="Peralta-Sanchez J.M."/>
            <person name="Valdivia E."/>
            <person name="Montalban-Lopez M."/>
            <person name="Martin-Platero A.M."/>
            <person name="Banos A."/>
            <person name="Martinez-Bueno M."/>
        </authorList>
    </citation>
    <scope>NUCLEOTIDE SEQUENCE</scope>
    <source>
        <strain evidence="1">CM22</strain>
    </source>
</reference>
<proteinExistence type="predicted"/>
<name>A0AAW9K6N8_CARML</name>
<dbReference type="SUPFAM" id="SSF69279">
    <property type="entry name" value="Phage tail proteins"/>
    <property type="match status" value="1"/>
</dbReference>
<dbReference type="InterPro" id="IPR038628">
    <property type="entry name" value="XkdM-like_sf"/>
</dbReference>
<dbReference type="Proteomes" id="UP001290462">
    <property type="component" value="Unassembled WGS sequence"/>
</dbReference>
<dbReference type="InterPro" id="IPR018989">
    <property type="entry name" value="DUF2001"/>
</dbReference>
<organism evidence="1 2">
    <name type="scientific">Carnobacterium maltaromaticum</name>
    <name type="common">Carnobacterium piscicola</name>
    <dbReference type="NCBI Taxonomy" id="2751"/>
    <lineage>
        <taxon>Bacteria</taxon>
        <taxon>Bacillati</taxon>
        <taxon>Bacillota</taxon>
        <taxon>Bacilli</taxon>
        <taxon>Lactobacillales</taxon>
        <taxon>Carnobacteriaceae</taxon>
        <taxon>Carnobacterium</taxon>
    </lineage>
</organism>
<sequence length="160" mass="17858">MTRTYMNANDIINGREGKVVATIDGKVFDMFYIKTFEANIELTKTQVKVLGNNNTQDKVIGWAGSGSMTLYYVTSTFRKMAIDFVKKGKLPTNFTIVVTNEDPQSTIGKQTISIKNVILDKINLAKIEVDSEDPLEEEMEFTFSDADILDQFGEPVLLGA</sequence>